<evidence type="ECO:0000313" key="4">
    <source>
        <dbReference type="EMBL" id="PZO45174.1"/>
    </source>
</evidence>
<accession>A0A2W4WJ30</accession>
<protein>
    <submittedName>
        <fullName evidence="4">NUDIX hydrolase</fullName>
    </submittedName>
</protein>
<organism evidence="4 5">
    <name type="scientific">Pseudanabaena frigida</name>
    <dbReference type="NCBI Taxonomy" id="945775"/>
    <lineage>
        <taxon>Bacteria</taxon>
        <taxon>Bacillati</taxon>
        <taxon>Cyanobacteriota</taxon>
        <taxon>Cyanophyceae</taxon>
        <taxon>Pseudanabaenales</taxon>
        <taxon>Pseudanabaenaceae</taxon>
        <taxon>Pseudanabaena</taxon>
    </lineage>
</organism>
<dbReference type="Pfam" id="PF00293">
    <property type="entry name" value="NUDIX"/>
    <property type="match status" value="1"/>
</dbReference>
<dbReference type="PROSITE" id="PS00893">
    <property type="entry name" value="NUDIX_BOX"/>
    <property type="match status" value="1"/>
</dbReference>
<keyword evidence="2 4" id="KW-0378">Hydrolase</keyword>
<sequence>MNKIRCKAMCVCSYQESILVAWGEDPRNGATFYRPLGGSIEFGETSQSAIVREIKEEIGADITDVKLLGVLESLFEFEGKRCHEVVFIYDAELVDKNLYAEKTIIGRETDGSEIIATWQKLDYFAAKERLVPEGLFDLLTR</sequence>
<comment type="cofactor">
    <cofactor evidence="1">
        <name>Mg(2+)</name>
        <dbReference type="ChEBI" id="CHEBI:18420"/>
    </cofactor>
</comment>
<dbReference type="InterPro" id="IPR020084">
    <property type="entry name" value="NUDIX_hydrolase_CS"/>
</dbReference>
<evidence type="ECO:0000313" key="5">
    <source>
        <dbReference type="Proteomes" id="UP000249467"/>
    </source>
</evidence>
<proteinExistence type="predicted"/>
<dbReference type="PANTHER" id="PTHR43046">
    <property type="entry name" value="GDP-MANNOSE MANNOSYL HYDROLASE"/>
    <property type="match status" value="1"/>
</dbReference>
<dbReference type="AlphaFoldDB" id="A0A2W4WJ30"/>
<dbReference type="SUPFAM" id="SSF55811">
    <property type="entry name" value="Nudix"/>
    <property type="match status" value="1"/>
</dbReference>
<dbReference type="Gene3D" id="3.90.79.10">
    <property type="entry name" value="Nucleoside Triphosphate Pyrophosphohydrolase"/>
    <property type="match status" value="1"/>
</dbReference>
<reference evidence="4 5" key="1">
    <citation type="submission" date="2018-04" db="EMBL/GenBank/DDBJ databases">
        <authorList>
            <person name="Go L.Y."/>
            <person name="Mitchell J.A."/>
        </authorList>
    </citation>
    <scope>NUCLEOTIDE SEQUENCE [LARGE SCALE GENOMIC DNA]</scope>
    <source>
        <strain evidence="4">ULC066bin1</strain>
    </source>
</reference>
<dbReference type="PANTHER" id="PTHR43046:SF14">
    <property type="entry name" value="MUTT_NUDIX FAMILY PROTEIN"/>
    <property type="match status" value="1"/>
</dbReference>
<dbReference type="GO" id="GO:0016787">
    <property type="term" value="F:hydrolase activity"/>
    <property type="evidence" value="ECO:0007669"/>
    <property type="project" value="UniProtKB-KW"/>
</dbReference>
<reference evidence="4 5" key="2">
    <citation type="submission" date="2018-06" db="EMBL/GenBank/DDBJ databases">
        <title>Metagenomic assembly of (sub)arctic Cyanobacteria and their associated microbiome from non-axenic cultures.</title>
        <authorList>
            <person name="Baurain D."/>
        </authorList>
    </citation>
    <scope>NUCLEOTIDE SEQUENCE [LARGE SCALE GENOMIC DNA]</scope>
    <source>
        <strain evidence="4">ULC066bin1</strain>
    </source>
</reference>
<dbReference type="InterPro" id="IPR015797">
    <property type="entry name" value="NUDIX_hydrolase-like_dom_sf"/>
</dbReference>
<feature type="domain" description="Nudix hydrolase" evidence="3">
    <location>
        <begin position="2"/>
        <end position="141"/>
    </location>
</feature>
<dbReference type="CDD" id="cd04688">
    <property type="entry name" value="NUDIX_Hydrolase"/>
    <property type="match status" value="1"/>
</dbReference>
<name>A0A2W4WJ30_9CYAN</name>
<dbReference type="Proteomes" id="UP000249467">
    <property type="component" value="Unassembled WGS sequence"/>
</dbReference>
<dbReference type="InterPro" id="IPR000086">
    <property type="entry name" value="NUDIX_hydrolase_dom"/>
</dbReference>
<gene>
    <name evidence="4" type="ORF">DCF19_00365</name>
</gene>
<evidence type="ECO:0000259" key="3">
    <source>
        <dbReference type="PROSITE" id="PS51462"/>
    </source>
</evidence>
<evidence type="ECO:0000256" key="2">
    <source>
        <dbReference type="ARBA" id="ARBA00022801"/>
    </source>
</evidence>
<dbReference type="EMBL" id="QBML01000001">
    <property type="protein sequence ID" value="PZO45174.1"/>
    <property type="molecule type" value="Genomic_DNA"/>
</dbReference>
<evidence type="ECO:0000256" key="1">
    <source>
        <dbReference type="ARBA" id="ARBA00001946"/>
    </source>
</evidence>
<comment type="caution">
    <text evidence="4">The sequence shown here is derived from an EMBL/GenBank/DDBJ whole genome shotgun (WGS) entry which is preliminary data.</text>
</comment>
<dbReference type="PROSITE" id="PS51462">
    <property type="entry name" value="NUDIX"/>
    <property type="match status" value="1"/>
</dbReference>